<keyword evidence="4" id="KW-1133">Transmembrane helix</keyword>
<dbReference type="Gene3D" id="3.30.40.10">
    <property type="entry name" value="Zinc/RING finger domain, C3HC4 (zinc finger)"/>
    <property type="match status" value="1"/>
</dbReference>
<keyword evidence="4" id="KW-0812">Transmembrane</keyword>
<dbReference type="Proteomes" id="UP000236161">
    <property type="component" value="Unassembled WGS sequence"/>
</dbReference>
<evidence type="ECO:0000313" key="7">
    <source>
        <dbReference type="Proteomes" id="UP000236161"/>
    </source>
</evidence>
<dbReference type="PANTHER" id="PTHR46214">
    <property type="entry name" value="ZINC FINGER, RING-CH-TYPE"/>
    <property type="match status" value="1"/>
</dbReference>
<reference evidence="6 7" key="1">
    <citation type="journal article" date="2017" name="Nature">
        <title>The Apostasia genome and the evolution of orchids.</title>
        <authorList>
            <person name="Zhang G.Q."/>
            <person name="Liu K.W."/>
            <person name="Li Z."/>
            <person name="Lohaus R."/>
            <person name="Hsiao Y.Y."/>
            <person name="Niu S.C."/>
            <person name="Wang J.Y."/>
            <person name="Lin Y.C."/>
            <person name="Xu Q."/>
            <person name="Chen L.J."/>
            <person name="Yoshida K."/>
            <person name="Fujiwara S."/>
            <person name="Wang Z.W."/>
            <person name="Zhang Y.Q."/>
            <person name="Mitsuda N."/>
            <person name="Wang M."/>
            <person name="Liu G.H."/>
            <person name="Pecoraro L."/>
            <person name="Huang H.X."/>
            <person name="Xiao X.J."/>
            <person name="Lin M."/>
            <person name="Wu X.Y."/>
            <person name="Wu W.L."/>
            <person name="Chen Y.Y."/>
            <person name="Chang S.B."/>
            <person name="Sakamoto S."/>
            <person name="Ohme-Takagi M."/>
            <person name="Yagi M."/>
            <person name="Zeng S.J."/>
            <person name="Shen C.Y."/>
            <person name="Yeh C.M."/>
            <person name="Luo Y.B."/>
            <person name="Tsai W.C."/>
            <person name="Van de Peer Y."/>
            <person name="Liu Z.J."/>
        </authorList>
    </citation>
    <scope>NUCLEOTIDE SEQUENCE [LARGE SCALE GENOMIC DNA]</scope>
    <source>
        <strain evidence="7">cv. Shenzhen</strain>
        <tissue evidence="6">Stem</tissue>
    </source>
</reference>
<protein>
    <recommendedName>
        <fullName evidence="5">RING-CH-type domain-containing protein</fullName>
    </recommendedName>
</protein>
<sequence length="191" mass="20916">MAPEGGQPSIAPESRICVTSPAYKNEDSSSCLSPSSVASSEEESCRNSSISDCSLIKLGFEVIIEKADEKKCRICYMDLESEQSQELGIQIALGCSCKGDLAAAHMQCAETWFKLKGSKNCEICGSIVKNLAVDAEIIFIDHISNELDNDASSLRAKIRTFCHGYRLISFLLATVLFILIICWLVDSRLPH</sequence>
<evidence type="ECO:0000259" key="5">
    <source>
        <dbReference type="PROSITE" id="PS51292"/>
    </source>
</evidence>
<evidence type="ECO:0000256" key="1">
    <source>
        <dbReference type="ARBA" id="ARBA00022723"/>
    </source>
</evidence>
<dbReference type="SMART" id="SM00744">
    <property type="entry name" value="RINGv"/>
    <property type="match status" value="1"/>
</dbReference>
<dbReference type="EMBL" id="KZ452313">
    <property type="protein sequence ID" value="PKA48592.1"/>
    <property type="molecule type" value="Genomic_DNA"/>
</dbReference>
<dbReference type="OrthoDB" id="1912066at2759"/>
<feature type="transmembrane region" description="Helical" evidence="4">
    <location>
        <begin position="164"/>
        <end position="185"/>
    </location>
</feature>
<evidence type="ECO:0000256" key="3">
    <source>
        <dbReference type="ARBA" id="ARBA00022833"/>
    </source>
</evidence>
<dbReference type="STRING" id="1088818.A0A2H9ZZ89"/>
<accession>A0A2H9ZZ89</accession>
<feature type="domain" description="RING-CH-type" evidence="5">
    <location>
        <begin position="64"/>
        <end position="131"/>
    </location>
</feature>
<dbReference type="InterPro" id="IPR011016">
    <property type="entry name" value="Znf_RING-CH"/>
</dbReference>
<evidence type="ECO:0000313" key="6">
    <source>
        <dbReference type="EMBL" id="PKA48592.1"/>
    </source>
</evidence>
<evidence type="ECO:0000256" key="4">
    <source>
        <dbReference type="SAM" id="Phobius"/>
    </source>
</evidence>
<keyword evidence="1" id="KW-0479">Metal-binding</keyword>
<dbReference type="GO" id="GO:0008270">
    <property type="term" value="F:zinc ion binding"/>
    <property type="evidence" value="ECO:0007669"/>
    <property type="project" value="UniProtKB-KW"/>
</dbReference>
<dbReference type="Pfam" id="PF12906">
    <property type="entry name" value="RINGv"/>
    <property type="match status" value="1"/>
</dbReference>
<organism evidence="6 7">
    <name type="scientific">Apostasia shenzhenica</name>
    <dbReference type="NCBI Taxonomy" id="1088818"/>
    <lineage>
        <taxon>Eukaryota</taxon>
        <taxon>Viridiplantae</taxon>
        <taxon>Streptophyta</taxon>
        <taxon>Embryophyta</taxon>
        <taxon>Tracheophyta</taxon>
        <taxon>Spermatophyta</taxon>
        <taxon>Magnoliopsida</taxon>
        <taxon>Liliopsida</taxon>
        <taxon>Asparagales</taxon>
        <taxon>Orchidaceae</taxon>
        <taxon>Apostasioideae</taxon>
        <taxon>Apostasia</taxon>
    </lineage>
</organism>
<keyword evidence="4" id="KW-0472">Membrane</keyword>
<evidence type="ECO:0000256" key="2">
    <source>
        <dbReference type="ARBA" id="ARBA00022771"/>
    </source>
</evidence>
<dbReference type="AlphaFoldDB" id="A0A2H9ZZ89"/>
<keyword evidence="2" id="KW-0863">Zinc-finger</keyword>
<gene>
    <name evidence="6" type="ORF">AXF42_Ash017491</name>
</gene>
<keyword evidence="7" id="KW-1185">Reference proteome</keyword>
<dbReference type="SUPFAM" id="SSF57850">
    <property type="entry name" value="RING/U-box"/>
    <property type="match status" value="1"/>
</dbReference>
<name>A0A2H9ZZ89_9ASPA</name>
<keyword evidence="3" id="KW-0862">Zinc</keyword>
<dbReference type="PROSITE" id="PS51292">
    <property type="entry name" value="ZF_RING_CH"/>
    <property type="match status" value="1"/>
</dbReference>
<dbReference type="PANTHER" id="PTHR46214:SF30">
    <property type="entry name" value="OS01G0850200 PROTEIN"/>
    <property type="match status" value="1"/>
</dbReference>
<proteinExistence type="predicted"/>
<dbReference type="InterPro" id="IPR013083">
    <property type="entry name" value="Znf_RING/FYVE/PHD"/>
</dbReference>